<evidence type="ECO:0000313" key="1">
    <source>
        <dbReference type="EMBL" id="QVK22892.1"/>
    </source>
</evidence>
<dbReference type="SUPFAM" id="SSF55331">
    <property type="entry name" value="Tautomerase/MIF"/>
    <property type="match status" value="1"/>
</dbReference>
<dbReference type="Gene3D" id="3.30.429.10">
    <property type="entry name" value="Macrophage Migration Inhibitory Factor"/>
    <property type="match status" value="1"/>
</dbReference>
<dbReference type="PANTHER" id="PTHR37950">
    <property type="entry name" value="4-HYDROXYPHENYLACETATE CATABOLISM PROTEIN"/>
    <property type="match status" value="1"/>
</dbReference>
<keyword evidence="2" id="KW-1185">Reference proteome</keyword>
<protein>
    <submittedName>
        <fullName evidence="1">5-carboxymethyl-2-hydroxymuconate Delta-isomerase</fullName>
    </submittedName>
</protein>
<accession>A0ABX8DDS6</accession>
<reference evidence="1 2" key="1">
    <citation type="journal article" date="2012" name="Int. J. Syst. Evol. Microbiol.">
        <title>Shewanella dokdonensis sp. nov., isolated from seawater.</title>
        <authorList>
            <person name="Sung H.R."/>
            <person name="Yoon J.H."/>
            <person name="Ghim S.Y."/>
        </authorList>
    </citation>
    <scope>NUCLEOTIDE SEQUENCE [LARGE SCALE GENOMIC DNA]</scope>
    <source>
        <strain evidence="1 2">DSM 23626</strain>
    </source>
</reference>
<dbReference type="EMBL" id="CP074572">
    <property type="protein sequence ID" value="QVK22892.1"/>
    <property type="molecule type" value="Genomic_DNA"/>
</dbReference>
<dbReference type="CDD" id="cd00580">
    <property type="entry name" value="CHMI"/>
    <property type="match status" value="1"/>
</dbReference>
<sequence length="114" mass="12552">MPHIVIEYAAVLRQQLDIGELVSKVHKGAIASGLFNPDAVKTRAYACDDYLLGQGDANDFIHIRMSIMPGRSDSQKQQLTQSVWQAMSALAADVSCVSVEVAELHQPSYLKQEH</sequence>
<name>A0ABX8DDS6_9GAMM</name>
<evidence type="ECO:0000313" key="2">
    <source>
        <dbReference type="Proteomes" id="UP000676428"/>
    </source>
</evidence>
<dbReference type="Proteomes" id="UP000676428">
    <property type="component" value="Chromosome"/>
</dbReference>
<dbReference type="RefSeq" id="WP_213681538.1">
    <property type="nucleotide sequence ID" value="NZ_CP074572.1"/>
</dbReference>
<dbReference type="Pfam" id="PF02962">
    <property type="entry name" value="CHMI"/>
    <property type="match status" value="1"/>
</dbReference>
<dbReference type="InterPro" id="IPR004220">
    <property type="entry name" value="5-COMe_2-OHmuconate_Isoase"/>
</dbReference>
<proteinExistence type="predicted"/>
<organism evidence="1 2">
    <name type="scientific">Shewanella dokdonensis</name>
    <dbReference type="NCBI Taxonomy" id="712036"/>
    <lineage>
        <taxon>Bacteria</taxon>
        <taxon>Pseudomonadati</taxon>
        <taxon>Pseudomonadota</taxon>
        <taxon>Gammaproteobacteria</taxon>
        <taxon>Alteromonadales</taxon>
        <taxon>Shewanellaceae</taxon>
        <taxon>Shewanella</taxon>
    </lineage>
</organism>
<dbReference type="PANTHER" id="PTHR37950:SF1">
    <property type="entry name" value="4-HYDROXYPHENYLACETATE CATABOLISM PROTEIN"/>
    <property type="match status" value="1"/>
</dbReference>
<dbReference type="InterPro" id="IPR014347">
    <property type="entry name" value="Tautomerase/MIF_sf"/>
</dbReference>
<gene>
    <name evidence="1" type="ORF">KHX94_17190</name>
</gene>